<proteinExistence type="predicted"/>
<evidence type="ECO:0000256" key="1">
    <source>
        <dbReference type="SAM" id="Phobius"/>
    </source>
</evidence>
<keyword evidence="3" id="KW-1185">Reference proteome</keyword>
<gene>
    <name evidence="2" type="ORF">SAMN05216219_1138</name>
</gene>
<organism evidence="2 3">
    <name type="scientific">Mycetocola miduiensis</name>
    <dbReference type="NCBI Taxonomy" id="995034"/>
    <lineage>
        <taxon>Bacteria</taxon>
        <taxon>Bacillati</taxon>
        <taxon>Actinomycetota</taxon>
        <taxon>Actinomycetes</taxon>
        <taxon>Micrococcales</taxon>
        <taxon>Microbacteriaceae</taxon>
        <taxon>Mycetocola</taxon>
    </lineage>
</organism>
<keyword evidence="1" id="KW-0812">Transmembrane</keyword>
<sequence>MSRSVIAKLFYGSLIAIVIAIAVLGAAIAFGSSSFTMDGSDVVGIQSAFGWGTVAVGASAVLVIVAASVAQFVAWIGALINTAPLENKTWFVILLVSGLLGFGLIAMLVYLLTEPHGPRAAVPAGSPAAA</sequence>
<feature type="transmembrane region" description="Helical" evidence="1">
    <location>
        <begin position="9"/>
        <end position="31"/>
    </location>
</feature>
<reference evidence="3" key="1">
    <citation type="submission" date="2016-10" db="EMBL/GenBank/DDBJ databases">
        <authorList>
            <person name="Varghese N."/>
            <person name="Submissions S."/>
        </authorList>
    </citation>
    <scope>NUCLEOTIDE SEQUENCE [LARGE SCALE GENOMIC DNA]</scope>
    <source>
        <strain evidence="3">CGMCC 1.11101</strain>
    </source>
</reference>
<dbReference type="OrthoDB" id="10005928at2"/>
<keyword evidence="1" id="KW-0472">Membrane</keyword>
<keyword evidence="1" id="KW-1133">Transmembrane helix</keyword>
<evidence type="ECO:0000313" key="3">
    <source>
        <dbReference type="Proteomes" id="UP000198867"/>
    </source>
</evidence>
<feature type="transmembrane region" description="Helical" evidence="1">
    <location>
        <begin position="90"/>
        <end position="112"/>
    </location>
</feature>
<dbReference type="Proteomes" id="UP000198867">
    <property type="component" value="Unassembled WGS sequence"/>
</dbReference>
<name>A0A1I4ZWC3_9MICO</name>
<protein>
    <submittedName>
        <fullName evidence="2">Uncharacterized protein</fullName>
    </submittedName>
</protein>
<dbReference type="RefSeq" id="WP_090709578.1">
    <property type="nucleotide sequence ID" value="NZ_FOVM01000002.1"/>
</dbReference>
<dbReference type="EMBL" id="FOVM01000002">
    <property type="protein sequence ID" value="SFN54538.1"/>
    <property type="molecule type" value="Genomic_DNA"/>
</dbReference>
<feature type="transmembrane region" description="Helical" evidence="1">
    <location>
        <begin position="51"/>
        <end position="78"/>
    </location>
</feature>
<dbReference type="AlphaFoldDB" id="A0A1I4ZWC3"/>
<evidence type="ECO:0000313" key="2">
    <source>
        <dbReference type="EMBL" id="SFN54538.1"/>
    </source>
</evidence>
<accession>A0A1I4ZWC3</accession>